<dbReference type="Proteomes" id="UP000887540">
    <property type="component" value="Unplaced"/>
</dbReference>
<name>A0A914D3D5_9BILA</name>
<organism evidence="2 3">
    <name type="scientific">Acrobeloides nanus</name>
    <dbReference type="NCBI Taxonomy" id="290746"/>
    <lineage>
        <taxon>Eukaryota</taxon>
        <taxon>Metazoa</taxon>
        <taxon>Ecdysozoa</taxon>
        <taxon>Nematoda</taxon>
        <taxon>Chromadorea</taxon>
        <taxon>Rhabditida</taxon>
        <taxon>Tylenchina</taxon>
        <taxon>Cephalobomorpha</taxon>
        <taxon>Cephaloboidea</taxon>
        <taxon>Cephalobidae</taxon>
        <taxon>Acrobeloides</taxon>
    </lineage>
</organism>
<feature type="compositionally biased region" description="Basic and acidic residues" evidence="1">
    <location>
        <begin position="63"/>
        <end position="74"/>
    </location>
</feature>
<reference evidence="3" key="1">
    <citation type="submission" date="2022-11" db="UniProtKB">
        <authorList>
            <consortium name="WormBaseParasite"/>
        </authorList>
    </citation>
    <scope>IDENTIFICATION</scope>
</reference>
<evidence type="ECO:0000256" key="1">
    <source>
        <dbReference type="SAM" id="MobiDB-lite"/>
    </source>
</evidence>
<feature type="region of interest" description="Disordered" evidence="1">
    <location>
        <begin position="43"/>
        <end position="74"/>
    </location>
</feature>
<evidence type="ECO:0000313" key="3">
    <source>
        <dbReference type="WBParaSite" id="ACRNAN_scaffold1836.g25888.t1"/>
    </source>
</evidence>
<accession>A0A914D3D5</accession>
<dbReference type="AlphaFoldDB" id="A0A914D3D5"/>
<feature type="compositionally biased region" description="Polar residues" evidence="1">
    <location>
        <begin position="43"/>
        <end position="62"/>
    </location>
</feature>
<keyword evidence="2" id="KW-1185">Reference proteome</keyword>
<evidence type="ECO:0000313" key="2">
    <source>
        <dbReference type="Proteomes" id="UP000887540"/>
    </source>
</evidence>
<proteinExistence type="predicted"/>
<protein>
    <submittedName>
        <fullName evidence="3">Uncharacterized protein</fullName>
    </submittedName>
</protein>
<sequence>MKQVLTLPRVAEEKLLINKINGRTPLKILKMKKKLSHQKFNSWTELQQNNKRTQFSRKQPNSLKKESTYKNGDNDVHYYAQRTKLTKDGTLFTESDEHAIVPDKLKRPISIAVHDNLYGAGHFSTRKT</sequence>
<dbReference type="WBParaSite" id="ACRNAN_scaffold1836.g25888.t1">
    <property type="protein sequence ID" value="ACRNAN_scaffold1836.g25888.t1"/>
    <property type="gene ID" value="ACRNAN_scaffold1836.g25888"/>
</dbReference>